<dbReference type="PANTHER" id="PTHR10783:SF46">
    <property type="entry name" value="PROTEIN ERD1 HOMOLOG 2"/>
    <property type="match status" value="1"/>
</dbReference>
<feature type="region of interest" description="Disordered" evidence="5">
    <location>
        <begin position="483"/>
        <end position="507"/>
    </location>
</feature>
<dbReference type="InterPro" id="IPR004342">
    <property type="entry name" value="EXS_C"/>
</dbReference>
<keyword evidence="9" id="KW-1185">Reference proteome</keyword>
<feature type="transmembrane region" description="Helical" evidence="6">
    <location>
        <begin position="97"/>
        <end position="116"/>
    </location>
</feature>
<comment type="subcellular location">
    <subcellularLocation>
        <location evidence="1">Membrane</location>
        <topology evidence="1">Multi-pass membrane protein</topology>
    </subcellularLocation>
</comment>
<dbReference type="PANTHER" id="PTHR10783">
    <property type="entry name" value="XENOTROPIC AND POLYTROPIC RETROVIRUS RECEPTOR 1-RELATED"/>
    <property type="match status" value="1"/>
</dbReference>
<sequence length="507" mass="57940">MDDNLREEIAFSARFPLPFRVLCLGGLGILGWATNLHGLNALGLDAAAALELSTHQPHRLTHHSYDGSEPDTPLPTTRGGWKFVPHPATLYGPVYRLFAYYAAFSVFCWACYQHATGSDVELVDVYKFIPGVLMLFLLMMLVSPFDVFEKRERDKFLHSIRRCLFSKHRIHFSDVVFADIFTSFAKVLGDVWLSVCMILPGGSLLYPPPQQGLARWILPTLMSIPYATRLRQCLVEYSLTTNESKRPLYNAIKYATSFPVIFLSAAQRQVTRAPELVELPESRTWYGEHPLFWLWLLSALINSLYSFWWDVTYDWGFDLLRLREKKTVSGISSPPRPLVLPRLHSRSALLSSGLDADDSKEELLDPEADGAVPRPAKRYPFGLRSVLLLPLPVYPFAIAVDLVLRLTWSAKLSSHLHSFIDEDRAIFFIEFLEMARRWMWVFLRVEWEVVREREVRASLPAGARLRRRAPDASTTAEFEMLSGREIRASVGEEEDGEDWKDTVGRVE</sequence>
<accession>A0A9P3GD53</accession>
<evidence type="ECO:0000256" key="6">
    <source>
        <dbReference type="SAM" id="Phobius"/>
    </source>
</evidence>
<keyword evidence="3 6" id="KW-1133">Transmembrane helix</keyword>
<dbReference type="AlphaFoldDB" id="A0A9P3GD53"/>
<dbReference type="PROSITE" id="PS51380">
    <property type="entry name" value="EXS"/>
    <property type="match status" value="1"/>
</dbReference>
<dbReference type="GO" id="GO:0005737">
    <property type="term" value="C:cytoplasm"/>
    <property type="evidence" value="ECO:0007669"/>
    <property type="project" value="TreeGrafter"/>
</dbReference>
<dbReference type="EMBL" id="BPQB01000025">
    <property type="protein sequence ID" value="GJE92159.1"/>
    <property type="molecule type" value="Genomic_DNA"/>
</dbReference>
<evidence type="ECO:0000256" key="1">
    <source>
        <dbReference type="ARBA" id="ARBA00004141"/>
    </source>
</evidence>
<keyword evidence="4 6" id="KW-0472">Membrane</keyword>
<keyword evidence="2 6" id="KW-0812">Transmembrane</keyword>
<evidence type="ECO:0000259" key="7">
    <source>
        <dbReference type="PROSITE" id="PS51380"/>
    </source>
</evidence>
<feature type="domain" description="EXS" evidence="7">
    <location>
        <begin position="209"/>
        <end position="477"/>
    </location>
</feature>
<proteinExistence type="predicted"/>
<evidence type="ECO:0000256" key="4">
    <source>
        <dbReference type="ARBA" id="ARBA00023136"/>
    </source>
</evidence>
<evidence type="ECO:0000313" key="9">
    <source>
        <dbReference type="Proteomes" id="UP000703269"/>
    </source>
</evidence>
<evidence type="ECO:0000256" key="2">
    <source>
        <dbReference type="ARBA" id="ARBA00022692"/>
    </source>
</evidence>
<reference evidence="8 9" key="1">
    <citation type="submission" date="2021-08" db="EMBL/GenBank/DDBJ databases">
        <title>Draft Genome Sequence of Phanerochaete sordida strain YK-624.</title>
        <authorList>
            <person name="Mori T."/>
            <person name="Dohra H."/>
            <person name="Suzuki T."/>
            <person name="Kawagishi H."/>
            <person name="Hirai H."/>
        </authorList>
    </citation>
    <scope>NUCLEOTIDE SEQUENCE [LARGE SCALE GENOMIC DNA]</scope>
    <source>
        <strain evidence="8 9">YK-624</strain>
    </source>
</reference>
<dbReference type="Proteomes" id="UP000703269">
    <property type="component" value="Unassembled WGS sequence"/>
</dbReference>
<name>A0A9P3GD53_9APHY</name>
<dbReference type="OrthoDB" id="2159384at2759"/>
<evidence type="ECO:0000256" key="5">
    <source>
        <dbReference type="SAM" id="MobiDB-lite"/>
    </source>
</evidence>
<feature type="transmembrane region" description="Helical" evidence="6">
    <location>
        <begin position="128"/>
        <end position="148"/>
    </location>
</feature>
<dbReference type="Pfam" id="PF03124">
    <property type="entry name" value="EXS"/>
    <property type="match status" value="1"/>
</dbReference>
<dbReference type="GO" id="GO:0016020">
    <property type="term" value="C:membrane"/>
    <property type="evidence" value="ECO:0007669"/>
    <property type="project" value="UniProtKB-SubCell"/>
</dbReference>
<evidence type="ECO:0000313" key="8">
    <source>
        <dbReference type="EMBL" id="GJE92159.1"/>
    </source>
</evidence>
<evidence type="ECO:0000256" key="3">
    <source>
        <dbReference type="ARBA" id="ARBA00022989"/>
    </source>
</evidence>
<gene>
    <name evidence="8" type="ORF">PsYK624_083120</name>
</gene>
<organism evidence="8 9">
    <name type="scientific">Phanerochaete sordida</name>
    <dbReference type="NCBI Taxonomy" id="48140"/>
    <lineage>
        <taxon>Eukaryota</taxon>
        <taxon>Fungi</taxon>
        <taxon>Dikarya</taxon>
        <taxon>Basidiomycota</taxon>
        <taxon>Agaricomycotina</taxon>
        <taxon>Agaricomycetes</taxon>
        <taxon>Polyporales</taxon>
        <taxon>Phanerochaetaceae</taxon>
        <taxon>Phanerochaete</taxon>
    </lineage>
</organism>
<comment type="caution">
    <text evidence="8">The sequence shown here is derived from an EMBL/GenBank/DDBJ whole genome shotgun (WGS) entry which is preliminary data.</text>
</comment>
<protein>
    <submittedName>
        <fullName evidence="8">EXS domain-containing protein</fullName>
    </submittedName>
</protein>